<feature type="non-terminal residue" evidence="1">
    <location>
        <position position="81"/>
    </location>
</feature>
<dbReference type="AlphaFoldDB" id="A0A8S3GXT9"/>
<protein>
    <submittedName>
        <fullName evidence="1">Uncharacterized protein</fullName>
    </submittedName>
</protein>
<comment type="caution">
    <text evidence="1">The sequence shown here is derived from an EMBL/GenBank/DDBJ whole genome shotgun (WGS) entry which is preliminary data.</text>
</comment>
<accession>A0A8S3GXT9</accession>
<evidence type="ECO:0000313" key="2">
    <source>
        <dbReference type="Proteomes" id="UP000676336"/>
    </source>
</evidence>
<sequence length="81" mass="9193">MTQIVSSKPFCLENSTQLTRPASETFYRIDGSSAPTIIDKHQATRLYRLQQTPSVNTNLHLDTSEVNYDAPGYFDSIVRKQ</sequence>
<dbReference type="EMBL" id="CAJOBI010314687">
    <property type="protein sequence ID" value="CAF5174827.1"/>
    <property type="molecule type" value="Genomic_DNA"/>
</dbReference>
<name>A0A8S3GXT9_9BILA</name>
<organism evidence="1 2">
    <name type="scientific">Rotaria magnacalcarata</name>
    <dbReference type="NCBI Taxonomy" id="392030"/>
    <lineage>
        <taxon>Eukaryota</taxon>
        <taxon>Metazoa</taxon>
        <taxon>Spiralia</taxon>
        <taxon>Gnathifera</taxon>
        <taxon>Rotifera</taxon>
        <taxon>Eurotatoria</taxon>
        <taxon>Bdelloidea</taxon>
        <taxon>Philodinida</taxon>
        <taxon>Philodinidae</taxon>
        <taxon>Rotaria</taxon>
    </lineage>
</organism>
<proteinExistence type="predicted"/>
<evidence type="ECO:0000313" key="1">
    <source>
        <dbReference type="EMBL" id="CAF5174827.1"/>
    </source>
</evidence>
<dbReference type="Proteomes" id="UP000676336">
    <property type="component" value="Unassembled WGS sequence"/>
</dbReference>
<reference evidence="1" key="1">
    <citation type="submission" date="2021-02" db="EMBL/GenBank/DDBJ databases">
        <authorList>
            <person name="Nowell W R."/>
        </authorList>
    </citation>
    <scope>NUCLEOTIDE SEQUENCE</scope>
</reference>
<gene>
    <name evidence="1" type="ORF">SMN809_LOCUS67105</name>
</gene>